<evidence type="ECO:0000313" key="4">
    <source>
        <dbReference type="Proteomes" id="UP000604825"/>
    </source>
</evidence>
<dbReference type="Proteomes" id="UP000604825">
    <property type="component" value="Unassembled WGS sequence"/>
</dbReference>
<dbReference type="PANTHER" id="PTHR45125">
    <property type="entry name" value="F21J9.4-RELATED"/>
    <property type="match status" value="1"/>
</dbReference>
<dbReference type="PANTHER" id="PTHR45125:SF28">
    <property type="entry name" value="OS02G0603500 PROTEIN"/>
    <property type="match status" value="1"/>
</dbReference>
<feature type="compositionally biased region" description="Basic and acidic residues" evidence="1">
    <location>
        <begin position="178"/>
        <end position="187"/>
    </location>
</feature>
<protein>
    <recommendedName>
        <fullName evidence="2">No apical meristem-associated C-terminal domain-containing protein</fullName>
    </recommendedName>
</protein>
<feature type="compositionally biased region" description="Polar residues" evidence="1">
    <location>
        <begin position="202"/>
        <end position="212"/>
    </location>
</feature>
<evidence type="ECO:0000313" key="3">
    <source>
        <dbReference type="EMBL" id="CAD6262510.1"/>
    </source>
</evidence>
<gene>
    <name evidence="3" type="ORF">NCGR_LOCUS45851</name>
</gene>
<sequence length="327" mass="37729">MAAPVKQPRASSAAGSGYFTNILTQEVDDDLELLRQQDATPSTGGKSKRGSNYTNLEDIQLCKSWIHISNDPIIGNQQPGKTYWERIANDFHRNRDFESDRTPNSLEHRFGIILKECMKFQGYYEEVERRHPSGIPYQEHLLEAQARYARKANGKNCQFEHCWLTLRHTQKFESTLEGNKKPAKSRELNLPVGSEQEDDESTAQGQESSSIPSAKKARPPGRKQSKDKLKKNEGDDEYKDMMQNLLVMKTEEHMMKKERWEKDMMLEQRRLQMEEERLQWEQEQKIMFCDLTTMDDDQRAYVKAKRAKIVKAMSASVGETASGESGV</sequence>
<accession>A0A811R0J9</accession>
<dbReference type="InterPro" id="IPR029466">
    <property type="entry name" value="NAM-associated_C"/>
</dbReference>
<proteinExistence type="predicted"/>
<comment type="caution">
    <text evidence="3">The sequence shown here is derived from an EMBL/GenBank/DDBJ whole genome shotgun (WGS) entry which is preliminary data.</text>
</comment>
<dbReference type="EMBL" id="CAJGYO010000012">
    <property type="protein sequence ID" value="CAD6262510.1"/>
    <property type="molecule type" value="Genomic_DNA"/>
</dbReference>
<dbReference type="Pfam" id="PF14303">
    <property type="entry name" value="NAM-associated"/>
    <property type="match status" value="1"/>
</dbReference>
<name>A0A811R0J9_9POAL</name>
<feature type="region of interest" description="Disordered" evidence="1">
    <location>
        <begin position="174"/>
        <end position="238"/>
    </location>
</feature>
<evidence type="ECO:0000259" key="2">
    <source>
        <dbReference type="Pfam" id="PF14303"/>
    </source>
</evidence>
<organism evidence="3 4">
    <name type="scientific">Miscanthus lutarioriparius</name>
    <dbReference type="NCBI Taxonomy" id="422564"/>
    <lineage>
        <taxon>Eukaryota</taxon>
        <taxon>Viridiplantae</taxon>
        <taxon>Streptophyta</taxon>
        <taxon>Embryophyta</taxon>
        <taxon>Tracheophyta</taxon>
        <taxon>Spermatophyta</taxon>
        <taxon>Magnoliopsida</taxon>
        <taxon>Liliopsida</taxon>
        <taxon>Poales</taxon>
        <taxon>Poaceae</taxon>
        <taxon>PACMAD clade</taxon>
        <taxon>Panicoideae</taxon>
        <taxon>Andropogonodae</taxon>
        <taxon>Andropogoneae</taxon>
        <taxon>Saccharinae</taxon>
        <taxon>Miscanthus</taxon>
    </lineage>
</organism>
<evidence type="ECO:0000256" key="1">
    <source>
        <dbReference type="SAM" id="MobiDB-lite"/>
    </source>
</evidence>
<feature type="domain" description="No apical meristem-associated C-terminal" evidence="2">
    <location>
        <begin position="158"/>
        <end position="309"/>
    </location>
</feature>
<reference evidence="3" key="1">
    <citation type="submission" date="2020-10" db="EMBL/GenBank/DDBJ databases">
        <authorList>
            <person name="Han B."/>
            <person name="Lu T."/>
            <person name="Zhao Q."/>
            <person name="Huang X."/>
            <person name="Zhao Y."/>
        </authorList>
    </citation>
    <scope>NUCLEOTIDE SEQUENCE</scope>
</reference>
<dbReference type="OrthoDB" id="686919at2759"/>
<dbReference type="AlphaFoldDB" id="A0A811R0J9"/>
<keyword evidence="4" id="KW-1185">Reference proteome</keyword>
<feature type="compositionally biased region" description="Basic and acidic residues" evidence="1">
    <location>
        <begin position="224"/>
        <end position="233"/>
    </location>
</feature>